<keyword evidence="2" id="KW-0472">Membrane</keyword>
<comment type="caution">
    <text evidence="3">The sequence shown here is derived from an EMBL/GenBank/DDBJ whole genome shotgun (WGS) entry which is preliminary data.</text>
</comment>
<keyword evidence="1" id="KW-0175">Coiled coil</keyword>
<organism evidence="3">
    <name type="scientific">Psilocybe cubensis</name>
    <name type="common">Psychedelic mushroom</name>
    <name type="synonym">Stropharia cubensis</name>
    <dbReference type="NCBI Taxonomy" id="181762"/>
    <lineage>
        <taxon>Eukaryota</taxon>
        <taxon>Fungi</taxon>
        <taxon>Dikarya</taxon>
        <taxon>Basidiomycota</taxon>
        <taxon>Agaricomycotina</taxon>
        <taxon>Agaricomycetes</taxon>
        <taxon>Agaricomycetidae</taxon>
        <taxon>Agaricales</taxon>
        <taxon>Agaricineae</taxon>
        <taxon>Strophariaceae</taxon>
        <taxon>Psilocybe</taxon>
    </lineage>
</organism>
<protein>
    <submittedName>
        <fullName evidence="3">Uncharacterized protein</fullName>
    </submittedName>
</protein>
<keyword evidence="2" id="KW-1133">Transmembrane helix</keyword>
<evidence type="ECO:0000256" key="2">
    <source>
        <dbReference type="SAM" id="Phobius"/>
    </source>
</evidence>
<keyword evidence="2" id="KW-0812">Transmembrane</keyword>
<sequence>MAATSSALMSCPTCRKRVEKENTRKVYIPHGPSNNIPRTRSAAPPLAPATTMENLLNDTIKEASEQVENLRTENTRLESALKGAFAQNNALQDAVQIATTKLRDGARRLDTETRASLEARGKEGEARAHARRLGMWVHRLVVMLCVLLLLLLFFGAVMARFAKVTSKVTGATVWQSHKRAIWETLKSLFRL</sequence>
<proteinExistence type="predicted"/>
<feature type="coiled-coil region" evidence="1">
    <location>
        <begin position="53"/>
        <end position="87"/>
    </location>
</feature>
<evidence type="ECO:0000256" key="1">
    <source>
        <dbReference type="SAM" id="Coils"/>
    </source>
</evidence>
<accession>A0A8H7XQY5</accession>
<dbReference type="EMBL" id="JAFIQS010000012">
    <property type="protein sequence ID" value="KAG5164401.1"/>
    <property type="molecule type" value="Genomic_DNA"/>
</dbReference>
<reference evidence="3" key="1">
    <citation type="submission" date="2021-02" db="EMBL/GenBank/DDBJ databases">
        <title>Psilocybe cubensis genome.</title>
        <authorList>
            <person name="Mckernan K.J."/>
            <person name="Crawford S."/>
            <person name="Trippe A."/>
            <person name="Kane L.T."/>
            <person name="Mclaughlin S."/>
        </authorList>
    </citation>
    <scope>NUCLEOTIDE SEQUENCE [LARGE SCALE GENOMIC DNA]</scope>
    <source>
        <strain evidence="3">MGC-MH-2018</strain>
    </source>
</reference>
<name>A0A8H7XQY5_PSICU</name>
<gene>
    <name evidence="3" type="ORF">JR316_010907</name>
</gene>
<dbReference type="AlphaFoldDB" id="A0A8H7XQY5"/>
<evidence type="ECO:0000313" key="3">
    <source>
        <dbReference type="EMBL" id="KAG5164401.1"/>
    </source>
</evidence>
<feature type="transmembrane region" description="Helical" evidence="2">
    <location>
        <begin position="140"/>
        <end position="162"/>
    </location>
</feature>